<evidence type="ECO:0000313" key="3">
    <source>
        <dbReference type="Proteomes" id="UP001195769"/>
    </source>
</evidence>
<gene>
    <name evidence="2" type="ORF">F5891DRAFT_1204084</name>
</gene>
<dbReference type="Proteomes" id="UP001195769">
    <property type="component" value="Unassembled WGS sequence"/>
</dbReference>
<dbReference type="AlphaFoldDB" id="A0AAD4DP54"/>
<protein>
    <submittedName>
        <fullName evidence="2">Uncharacterized protein</fullName>
    </submittedName>
</protein>
<feature type="region of interest" description="Disordered" evidence="1">
    <location>
        <begin position="250"/>
        <end position="270"/>
    </location>
</feature>
<accession>A0AAD4DP54</accession>
<keyword evidence="3" id="KW-1185">Reference proteome</keyword>
<evidence type="ECO:0000313" key="2">
    <source>
        <dbReference type="EMBL" id="KAG1882291.1"/>
    </source>
</evidence>
<proteinExistence type="predicted"/>
<dbReference type="EMBL" id="JABBWK010000625">
    <property type="protein sequence ID" value="KAG1882291.1"/>
    <property type="molecule type" value="Genomic_DNA"/>
</dbReference>
<organism evidence="2 3">
    <name type="scientific">Suillus fuscotomentosus</name>
    <dbReference type="NCBI Taxonomy" id="1912939"/>
    <lineage>
        <taxon>Eukaryota</taxon>
        <taxon>Fungi</taxon>
        <taxon>Dikarya</taxon>
        <taxon>Basidiomycota</taxon>
        <taxon>Agaricomycotina</taxon>
        <taxon>Agaricomycetes</taxon>
        <taxon>Agaricomycetidae</taxon>
        <taxon>Boletales</taxon>
        <taxon>Suillineae</taxon>
        <taxon>Suillaceae</taxon>
        <taxon>Suillus</taxon>
    </lineage>
</organism>
<sequence>MFRNRQQHTTLAHSDHSRSQLVKTARSFIYEKNYGVDSTAVESLLKPESWVPTSNTFLDCLGSFGFNVFVALVVDLLHEFELGVWRILLIHLLRILCAFNKDLIHELDKRYRQVPPFGSATIRRFSANTSDMSNLAARNFEDLLQCSIPVFDGLLPEQHNKILMDLLFIMAHWHGLAKLHMHSDLTLEILDQQTTDLGEQFREFKAKVCSAYHTQELDCEVDAQSRRQAKDAAKRVETGKVNNVGQVTAAPQSEPGAIGKGKGKASLEQSRDIPVPKQLQRKKLFNFQTYKFHALGDYVASIHHFGTMDSYSTKPGELEHHTSKDRYRHTDRKAFVHQLTQIEHHQTRLRHIKQRQQGKDFRTEVNEMTNDPEVHHYIGQSEKNYDDIGHYLRSHVHDPAMKHPFVDFNGPECFVLSAYLAHNYRQVSPIYCPDYVSVNSLDGVLPVVGALAIPHVDETLFHTIYKKQFGDGDFLRAIDAHFCRPNGAGMITPVWQLSKLNDIIQFNPAPFPYGFPPPIVTNVSSLPTHFQPNNQLTSVFVPPALLSVGGPAWPCDFDYGYEQEDYTIASLGYAEDSVIPPQDTEMDGGLFGQLTPTITRVFHDTLRWTGVDIAINNDDRSAIKAAMNSTCWRCPIYLMKYFLYGTFWLGLGNLFTTTKQEQRVILTNSFLSAIAHDQTMLQELVNEPAILQRAVAHFPSGTSIRWDIIHLLFSGTIKNRLSDMHKVVQGCTRLDNFSGGGTVQEQEARVKALFDSFNSSDQQDIERAIAELVELYMFGELMWMSTFQTVIGLAEGTRDGRVADLFPQEV</sequence>
<dbReference type="GeneID" id="64663272"/>
<reference evidence="2" key="1">
    <citation type="journal article" date="2020" name="New Phytol.">
        <title>Comparative genomics reveals dynamic genome evolution in host specialist ectomycorrhizal fungi.</title>
        <authorList>
            <person name="Lofgren L.A."/>
            <person name="Nguyen N.H."/>
            <person name="Vilgalys R."/>
            <person name="Ruytinx J."/>
            <person name="Liao H.L."/>
            <person name="Branco S."/>
            <person name="Kuo A."/>
            <person name="LaButti K."/>
            <person name="Lipzen A."/>
            <person name="Andreopoulos W."/>
            <person name="Pangilinan J."/>
            <person name="Riley R."/>
            <person name="Hundley H."/>
            <person name="Na H."/>
            <person name="Barry K."/>
            <person name="Grigoriev I.V."/>
            <person name="Stajich J.E."/>
            <person name="Kennedy P.G."/>
        </authorList>
    </citation>
    <scope>NUCLEOTIDE SEQUENCE</scope>
    <source>
        <strain evidence="2">FC203</strain>
    </source>
</reference>
<evidence type="ECO:0000256" key="1">
    <source>
        <dbReference type="SAM" id="MobiDB-lite"/>
    </source>
</evidence>
<dbReference type="RefSeq" id="XP_041216115.1">
    <property type="nucleotide sequence ID" value="XM_041368974.1"/>
</dbReference>
<comment type="caution">
    <text evidence="2">The sequence shown here is derived from an EMBL/GenBank/DDBJ whole genome shotgun (WGS) entry which is preliminary data.</text>
</comment>
<name>A0AAD4DP54_9AGAM</name>